<keyword evidence="2" id="KW-0479">Metal-binding</keyword>
<dbReference type="GO" id="GO:0008270">
    <property type="term" value="F:zinc ion binding"/>
    <property type="evidence" value="ECO:0007669"/>
    <property type="project" value="UniProtKB-KW"/>
</dbReference>
<feature type="compositionally biased region" description="Polar residues" evidence="8">
    <location>
        <begin position="529"/>
        <end position="543"/>
    </location>
</feature>
<dbReference type="EMBL" id="AZHD01000001">
    <property type="protein sequence ID" value="OAA68746.1"/>
    <property type="molecule type" value="Genomic_DNA"/>
</dbReference>
<comment type="subcellular location">
    <subcellularLocation>
        <location evidence="1">Nucleus</location>
    </subcellularLocation>
</comment>
<dbReference type="OrthoDB" id="2289918at2759"/>
<keyword evidence="5" id="KW-0805">Transcription regulation</keyword>
<evidence type="ECO:0000256" key="4">
    <source>
        <dbReference type="ARBA" id="ARBA00022833"/>
    </source>
</evidence>
<protein>
    <submittedName>
        <fullName evidence="10">Proline-rich early nodulin-like protein</fullName>
    </submittedName>
</protein>
<feature type="compositionally biased region" description="Polar residues" evidence="8">
    <location>
        <begin position="1"/>
        <end position="12"/>
    </location>
</feature>
<dbReference type="InterPro" id="IPR044867">
    <property type="entry name" value="DEUBAD_dom"/>
</dbReference>
<feature type="compositionally biased region" description="Basic and acidic residues" evidence="8">
    <location>
        <begin position="417"/>
        <end position="431"/>
    </location>
</feature>
<feature type="compositionally biased region" description="Acidic residues" evidence="8">
    <location>
        <begin position="499"/>
        <end position="508"/>
    </location>
</feature>
<dbReference type="Pfam" id="PF13919">
    <property type="entry name" value="ASXH"/>
    <property type="match status" value="1"/>
</dbReference>
<feature type="region of interest" description="Disordered" evidence="8">
    <location>
        <begin position="1"/>
        <end position="199"/>
    </location>
</feature>
<sequence length="708" mass="74963">MPSSVLATSTPGQPAPADIDADLSDDSLPLSSPPPSSYFKDSPPPSFYHRAAPSSPVLPSSPLASIAEVPSPSASSPPALPIDTTAGQPTEPLSQSNNVHSKQEHEVTEALEGARASQHRPSTPNGAHDGGSYTSNHFVVKARSPPSPAEPGMADAEEGALLPATPPDGTTTRPRRRSGQKRLASSIMEADKTPSKAAATATAAAAAKRRKRAAGRWQTDFVLSSSKSPLGDYDLRALLCKPEAWSVLSKDDQADVLRLFPPGHNIVGAGTDEARPDIASLKNDDNFRHDCARYQSDLQAGFHDKAWLAEAFEAHAMRRRGLFDEYVIAEFESSWGVRLPDAYKPASMRAQAEAGPEAEQKQEKQTGAGDPNRRDDEVAPPNEENQTKKDGTSEAITTTGAENIDEARQIAVPSTDKTLDVDASVDDRDPAHTILQTDRGAPTEGDQNEKEDRNGACKPAEIIPTIGFEGGINGGKDNAVSETDVGAECKGDGKGEAQAENEIEADSDVESKTKGEGDNRRGDEDGRAQNKNNATGIAVTNNAPAKRGRSSKANAADEAADPSAAASPPAKRQRRQPKKRMTKLLPGPAKTKGKTRLLSEKRKQPAGGLASASHSTGDEPRGGAVNDDASAMKEASAVRLGSPVPTTALGDPPEEESNETIEEEHKEPAAEKPRVVPKRETPAQVAVKGRKRRAISLSPIKAVEEDEE</sequence>
<keyword evidence="4" id="KW-0862">Zinc</keyword>
<feature type="compositionally biased region" description="Basic and acidic residues" evidence="8">
    <location>
        <begin position="487"/>
        <end position="497"/>
    </location>
</feature>
<feature type="compositionally biased region" description="Polar residues" evidence="8">
    <location>
        <begin position="85"/>
        <end position="100"/>
    </location>
</feature>
<feature type="compositionally biased region" description="Basic and acidic residues" evidence="8">
    <location>
        <begin position="663"/>
        <end position="681"/>
    </location>
</feature>
<keyword evidence="6" id="KW-0804">Transcription</keyword>
<dbReference type="Proteomes" id="UP000076874">
    <property type="component" value="Unassembled WGS sequence"/>
</dbReference>
<evidence type="ECO:0000313" key="11">
    <source>
        <dbReference type="Proteomes" id="UP000076874"/>
    </source>
</evidence>
<proteinExistence type="predicted"/>
<evidence type="ECO:0000313" key="10">
    <source>
        <dbReference type="EMBL" id="OAA68746.1"/>
    </source>
</evidence>
<dbReference type="PROSITE" id="PS51916">
    <property type="entry name" value="DEUBAD"/>
    <property type="match status" value="1"/>
</dbReference>
<dbReference type="AlphaFoldDB" id="A0A168AHB8"/>
<evidence type="ECO:0000256" key="3">
    <source>
        <dbReference type="ARBA" id="ARBA00022771"/>
    </source>
</evidence>
<accession>A0A168AHB8</accession>
<evidence type="ECO:0000256" key="1">
    <source>
        <dbReference type="ARBA" id="ARBA00004123"/>
    </source>
</evidence>
<evidence type="ECO:0000256" key="2">
    <source>
        <dbReference type="ARBA" id="ARBA00022723"/>
    </source>
</evidence>
<evidence type="ECO:0000256" key="6">
    <source>
        <dbReference type="ARBA" id="ARBA00023163"/>
    </source>
</evidence>
<gene>
    <name evidence="10" type="ORF">SPI_00941</name>
</gene>
<feature type="compositionally biased region" description="Acidic residues" evidence="8">
    <location>
        <begin position="652"/>
        <end position="662"/>
    </location>
</feature>
<comment type="caution">
    <text evidence="10">The sequence shown here is derived from an EMBL/GenBank/DDBJ whole genome shotgun (WGS) entry which is preliminary data.</text>
</comment>
<evidence type="ECO:0000259" key="9">
    <source>
        <dbReference type="PROSITE" id="PS51916"/>
    </source>
</evidence>
<reference evidence="10 11" key="1">
    <citation type="journal article" date="2016" name="Genome Biol. Evol.">
        <title>Divergent and convergent evolution of fungal pathogenicity.</title>
        <authorList>
            <person name="Shang Y."/>
            <person name="Xiao G."/>
            <person name="Zheng P."/>
            <person name="Cen K."/>
            <person name="Zhan S."/>
            <person name="Wang C."/>
        </authorList>
    </citation>
    <scope>NUCLEOTIDE SEQUENCE [LARGE SCALE GENOMIC DNA]</scope>
    <source>
        <strain evidence="10 11">RCEF 264</strain>
    </source>
</reference>
<evidence type="ECO:0000256" key="8">
    <source>
        <dbReference type="SAM" id="MobiDB-lite"/>
    </source>
</evidence>
<feature type="compositionally biased region" description="Low complexity" evidence="8">
    <location>
        <begin position="51"/>
        <end position="77"/>
    </location>
</feature>
<feature type="compositionally biased region" description="Basic residues" evidence="8">
    <location>
        <begin position="571"/>
        <end position="582"/>
    </location>
</feature>
<evidence type="ECO:0000256" key="7">
    <source>
        <dbReference type="ARBA" id="ARBA00023242"/>
    </source>
</evidence>
<feature type="compositionally biased region" description="Basic and acidic residues" evidence="8">
    <location>
        <begin position="509"/>
        <end position="528"/>
    </location>
</feature>
<keyword evidence="11" id="KW-1185">Reference proteome</keyword>
<dbReference type="STRING" id="1081102.A0A168AHB8"/>
<organism evidence="10 11">
    <name type="scientific">Niveomyces insectorum RCEF 264</name>
    <dbReference type="NCBI Taxonomy" id="1081102"/>
    <lineage>
        <taxon>Eukaryota</taxon>
        <taxon>Fungi</taxon>
        <taxon>Dikarya</taxon>
        <taxon>Ascomycota</taxon>
        <taxon>Pezizomycotina</taxon>
        <taxon>Sordariomycetes</taxon>
        <taxon>Hypocreomycetidae</taxon>
        <taxon>Hypocreales</taxon>
        <taxon>Cordycipitaceae</taxon>
        <taxon>Niveomyces</taxon>
    </lineage>
</organism>
<dbReference type="GO" id="GO:0005634">
    <property type="term" value="C:nucleus"/>
    <property type="evidence" value="ECO:0007669"/>
    <property type="project" value="UniProtKB-SubCell"/>
</dbReference>
<keyword evidence="3" id="KW-0863">Zinc-finger</keyword>
<feature type="domain" description="DEUBAD" evidence="9">
    <location>
        <begin position="226"/>
        <end position="340"/>
    </location>
</feature>
<feature type="compositionally biased region" description="Pro residues" evidence="8">
    <location>
        <begin position="31"/>
        <end position="46"/>
    </location>
</feature>
<feature type="region of interest" description="Disordered" evidence="8">
    <location>
        <begin position="347"/>
        <end position="693"/>
    </location>
</feature>
<feature type="compositionally biased region" description="Low complexity" evidence="8">
    <location>
        <begin position="551"/>
        <end position="570"/>
    </location>
</feature>
<name>A0A168AHB8_9HYPO</name>
<evidence type="ECO:0000256" key="5">
    <source>
        <dbReference type="ARBA" id="ARBA00023015"/>
    </source>
</evidence>
<dbReference type="InterPro" id="IPR028020">
    <property type="entry name" value="ASX_DEUBAD_dom"/>
</dbReference>
<keyword evidence="7" id="KW-0539">Nucleus</keyword>